<sequence>MSLLAGDTLKTSTSAGPSYNTGLVGAILGCNSYVVDVSVPSTSTPPLDYDRSFQFHAEKSTSIREELCNLAEMQFRVYAWSILVGEWVFVGGGVKQGTWYPNGPLTSQECRFSPKPEAYTEFVNHFDPPLAGTNRYRILSSVMLPDGFFSEVRVSVQRERTIIPD</sequence>
<dbReference type="EMBL" id="JAQNDO010000001">
    <property type="protein sequence ID" value="MDC0742074.1"/>
    <property type="molecule type" value="Genomic_DNA"/>
</dbReference>
<evidence type="ECO:0000313" key="1">
    <source>
        <dbReference type="EMBL" id="MDC0742074.1"/>
    </source>
</evidence>
<name>A0ABT5EKT0_9BACT</name>
<reference evidence="1 2" key="1">
    <citation type="submission" date="2022-11" db="EMBL/GenBank/DDBJ databases">
        <title>Minimal conservation of predation-associated metabolite biosynthetic gene clusters underscores biosynthetic potential of Myxococcota including descriptions for ten novel species: Archangium lansinium sp. nov., Myxococcus landrumus sp. nov., Nannocystis bai.</title>
        <authorList>
            <person name="Ahearne A."/>
            <person name="Stevens C."/>
            <person name="Dowd S."/>
        </authorList>
    </citation>
    <scope>NUCLEOTIDE SEQUENCE [LARGE SCALE GENOMIC DNA]</scope>
    <source>
        <strain evidence="1 2">RJM3</strain>
    </source>
</reference>
<dbReference type="RefSeq" id="WP_271917407.1">
    <property type="nucleotide sequence ID" value="NZ_JAQNDO010000001.1"/>
</dbReference>
<gene>
    <name evidence="1" type="ORF">POL67_12000</name>
</gene>
<dbReference type="Proteomes" id="UP001221411">
    <property type="component" value="Unassembled WGS sequence"/>
</dbReference>
<evidence type="ECO:0000313" key="2">
    <source>
        <dbReference type="Proteomes" id="UP001221411"/>
    </source>
</evidence>
<keyword evidence="2" id="KW-1185">Reference proteome</keyword>
<protein>
    <submittedName>
        <fullName evidence="1">Uncharacterized protein</fullName>
    </submittedName>
</protein>
<organism evidence="1 2">
    <name type="scientific">Polyangium mundeleinium</name>
    <dbReference type="NCBI Taxonomy" id="2995306"/>
    <lineage>
        <taxon>Bacteria</taxon>
        <taxon>Pseudomonadati</taxon>
        <taxon>Myxococcota</taxon>
        <taxon>Polyangia</taxon>
        <taxon>Polyangiales</taxon>
        <taxon>Polyangiaceae</taxon>
        <taxon>Polyangium</taxon>
    </lineage>
</organism>
<accession>A0ABT5EKT0</accession>
<comment type="caution">
    <text evidence="1">The sequence shown here is derived from an EMBL/GenBank/DDBJ whole genome shotgun (WGS) entry which is preliminary data.</text>
</comment>
<proteinExistence type="predicted"/>